<keyword evidence="23" id="KW-1185">Reference proteome</keyword>
<feature type="binding site" evidence="20">
    <location>
        <position position="225"/>
    </location>
    <ligand>
        <name>a divalent metal cation</name>
        <dbReference type="ChEBI" id="CHEBI:60240"/>
    </ligand>
</feature>
<sequence length="424" mass="46124">MYGSVYSTLFNNDDGDDQTSQANVSRSKLSELPSSVSAVPNVGYEHCASGTSTKSRVGYVHSPGHLFECERLPRIRKRCFLVHGLLKGYNLLKNLHPIHPFLASREDLCLFHSADYVDFLESCEAAEDLDGEDIVSRAQDYNLVDDCAPTERLLTLVKNVAGGTLAAARALIERTCDVAIHWEGGWHHAHRSEAAGFCYVNDVVLGILALRRKFGRVLYIDLDVHHGDGVQEAFEGTDKVLTVSVHQYEPGFFPGTGAVNDVGFGLGRGYSINLPLRSGASDSTFLRAVLPVISEVRQRYAPDAVVCQCGADGLSGDPLGAWNLTPAAFVQCVLVIQSWGLPLLLLGGGGYEAANCARCWTAVTAALLGQELDDDIPEHRFLMAYGPGYELSMEPGFRRDLNDGQYVDGILQEVMKHVSLFGGS</sequence>
<keyword evidence="10 17" id="KW-0156">Chromatin regulator</keyword>
<feature type="binding site" evidence="19">
    <location>
        <position position="196"/>
    </location>
    <ligand>
        <name>substrate</name>
    </ligand>
</feature>
<keyword evidence="6" id="KW-0963">Cytoplasm</keyword>
<feature type="binding site" evidence="20">
    <location>
        <position position="312"/>
    </location>
    <ligand>
        <name>a divalent metal cation</name>
        <dbReference type="ChEBI" id="CHEBI:60240"/>
    </ligand>
</feature>
<gene>
    <name evidence="22" type="ORF">V5799_015307</name>
</gene>
<dbReference type="EC" id="3.5.1.98" evidence="17"/>
<evidence type="ECO:0000256" key="11">
    <source>
        <dbReference type="ARBA" id="ARBA00023015"/>
    </source>
</evidence>
<evidence type="ECO:0000256" key="5">
    <source>
        <dbReference type="ARBA" id="ARBA00022454"/>
    </source>
</evidence>
<comment type="catalytic activity">
    <reaction evidence="14">
        <text>N(6)-acetyl-L-lysyl-[protein] + H2O = L-lysyl-[protein] + acetate</text>
        <dbReference type="Rhea" id="RHEA:58108"/>
        <dbReference type="Rhea" id="RHEA-COMP:9752"/>
        <dbReference type="Rhea" id="RHEA-COMP:10731"/>
        <dbReference type="ChEBI" id="CHEBI:15377"/>
        <dbReference type="ChEBI" id="CHEBI:29969"/>
        <dbReference type="ChEBI" id="CHEBI:30089"/>
        <dbReference type="ChEBI" id="CHEBI:61930"/>
    </reaction>
    <physiologicalReaction direction="left-to-right" evidence="14">
        <dbReference type="Rhea" id="RHEA:58109"/>
    </physiologicalReaction>
</comment>
<protein>
    <recommendedName>
        <fullName evidence="17">Histone deacetylase</fullName>
        <ecNumber evidence="17">3.5.1.98</ecNumber>
    </recommendedName>
</protein>
<comment type="caution">
    <text evidence="22">The sequence shown here is derived from an EMBL/GenBank/DDBJ whole genome shotgun (WGS) entry which is preliminary data.</text>
</comment>
<evidence type="ECO:0000256" key="6">
    <source>
        <dbReference type="ARBA" id="ARBA00022490"/>
    </source>
</evidence>
<dbReference type="GO" id="GO:0005737">
    <property type="term" value="C:cytoplasm"/>
    <property type="evidence" value="ECO:0007669"/>
    <property type="project" value="UniProtKB-SubCell"/>
</dbReference>
<evidence type="ECO:0000256" key="17">
    <source>
        <dbReference type="PIRNR" id="PIRNR037913"/>
    </source>
</evidence>
<dbReference type="EMBL" id="JARKHS020024316">
    <property type="protein sequence ID" value="KAK8768228.1"/>
    <property type="molecule type" value="Genomic_DNA"/>
</dbReference>
<dbReference type="InterPro" id="IPR003084">
    <property type="entry name" value="HDAC_I/II"/>
</dbReference>
<dbReference type="Proteomes" id="UP001321473">
    <property type="component" value="Unassembled WGS sequence"/>
</dbReference>
<dbReference type="GO" id="GO:0141221">
    <property type="term" value="F:histone deacetylase activity, hydrolytic mechanism"/>
    <property type="evidence" value="ECO:0007669"/>
    <property type="project" value="UniProtKB-EC"/>
</dbReference>
<evidence type="ECO:0000256" key="1">
    <source>
        <dbReference type="ARBA" id="ARBA00001968"/>
    </source>
</evidence>
<dbReference type="PIRSF" id="PIRSF037913">
    <property type="entry name" value="His_deacetylse_1"/>
    <property type="match status" value="1"/>
</dbReference>
<evidence type="ECO:0000256" key="14">
    <source>
        <dbReference type="ARBA" id="ARBA00049136"/>
    </source>
</evidence>
<comment type="cofactor">
    <cofactor evidence="1">
        <name>a divalent metal cation</name>
        <dbReference type="ChEBI" id="CHEBI:60240"/>
    </cofactor>
</comment>
<evidence type="ECO:0000256" key="16">
    <source>
        <dbReference type="ARBA" id="ARBA00049416"/>
    </source>
</evidence>
<dbReference type="GO" id="GO:0031507">
    <property type="term" value="P:heterochromatin formation"/>
    <property type="evidence" value="ECO:0007669"/>
    <property type="project" value="TreeGrafter"/>
</dbReference>
<evidence type="ECO:0000256" key="15">
    <source>
        <dbReference type="ARBA" id="ARBA00049193"/>
    </source>
</evidence>
<dbReference type="GO" id="GO:0005694">
    <property type="term" value="C:chromosome"/>
    <property type="evidence" value="ECO:0007669"/>
    <property type="project" value="UniProtKB-SubCell"/>
</dbReference>
<evidence type="ECO:0000256" key="8">
    <source>
        <dbReference type="ARBA" id="ARBA00022723"/>
    </source>
</evidence>
<feature type="binding site" evidence="20">
    <location>
        <position position="223"/>
    </location>
    <ligand>
        <name>a divalent metal cation</name>
        <dbReference type="ChEBI" id="CHEBI:60240"/>
    </ligand>
</feature>
<evidence type="ECO:0000256" key="2">
    <source>
        <dbReference type="ARBA" id="ARBA00004123"/>
    </source>
</evidence>
<dbReference type="Pfam" id="PF00850">
    <property type="entry name" value="Hist_deacetyl"/>
    <property type="match status" value="1"/>
</dbReference>
<evidence type="ECO:0000256" key="7">
    <source>
        <dbReference type="ARBA" id="ARBA00022491"/>
    </source>
</evidence>
<keyword evidence="12 17" id="KW-0804">Transcription</keyword>
<evidence type="ECO:0000256" key="4">
    <source>
        <dbReference type="ARBA" id="ARBA00004496"/>
    </source>
</evidence>
<dbReference type="GO" id="GO:0046872">
    <property type="term" value="F:metal ion binding"/>
    <property type="evidence" value="ECO:0007669"/>
    <property type="project" value="UniProtKB-KW"/>
</dbReference>
<dbReference type="AlphaFoldDB" id="A0AAQ4E0I8"/>
<evidence type="ECO:0000256" key="13">
    <source>
        <dbReference type="ARBA" id="ARBA00023242"/>
    </source>
</evidence>
<evidence type="ECO:0000313" key="22">
    <source>
        <dbReference type="EMBL" id="KAK8768228.1"/>
    </source>
</evidence>
<feature type="active site" description="Proton acceptor" evidence="18">
    <location>
        <position position="188"/>
    </location>
</feature>
<comment type="similarity">
    <text evidence="17">Belongs to the histone deacetylase family. HD Type 1 subfamily.</text>
</comment>
<feature type="binding site" evidence="19">
    <location>
        <position position="146"/>
    </location>
    <ligand>
        <name>substrate</name>
    </ligand>
</feature>
<evidence type="ECO:0000256" key="9">
    <source>
        <dbReference type="ARBA" id="ARBA00022801"/>
    </source>
</evidence>
<dbReference type="GO" id="GO:0005634">
    <property type="term" value="C:nucleus"/>
    <property type="evidence" value="ECO:0007669"/>
    <property type="project" value="UniProtKB-SubCell"/>
</dbReference>
<dbReference type="InterPro" id="IPR000286">
    <property type="entry name" value="HDACs"/>
</dbReference>
<name>A0AAQ4E0I8_AMBAM</name>
<comment type="subcellular location">
    <subcellularLocation>
        <location evidence="3">Chromosome</location>
    </subcellularLocation>
    <subcellularLocation>
        <location evidence="4">Cytoplasm</location>
    </subcellularLocation>
    <subcellularLocation>
        <location evidence="2 17">Nucleus</location>
    </subcellularLocation>
</comment>
<evidence type="ECO:0000256" key="18">
    <source>
        <dbReference type="PIRSR" id="PIRSR037913-1"/>
    </source>
</evidence>
<dbReference type="PANTHER" id="PTHR10625">
    <property type="entry name" value="HISTONE DEACETYLASE HDAC1-RELATED"/>
    <property type="match status" value="1"/>
</dbReference>
<accession>A0AAQ4E0I8</accession>
<keyword evidence="13 17" id="KW-0539">Nucleus</keyword>
<evidence type="ECO:0000313" key="23">
    <source>
        <dbReference type="Proteomes" id="UP001321473"/>
    </source>
</evidence>
<feature type="domain" description="Histone deacetylase" evidence="21">
    <location>
        <begin position="77"/>
        <end position="367"/>
    </location>
</feature>
<keyword evidence="8 20" id="KW-0479">Metal-binding</keyword>
<dbReference type="PRINTS" id="PR01271">
    <property type="entry name" value="HISDACETLASE"/>
</dbReference>
<evidence type="ECO:0000256" key="20">
    <source>
        <dbReference type="PIRSR" id="PIRSR037913-3"/>
    </source>
</evidence>
<keyword evidence="11 17" id="KW-0805">Transcription regulation</keyword>
<evidence type="ECO:0000256" key="3">
    <source>
        <dbReference type="ARBA" id="ARBA00004286"/>
    </source>
</evidence>
<feature type="binding site" evidence="19">
    <location>
        <position position="351"/>
    </location>
    <ligand>
        <name>substrate</name>
    </ligand>
</feature>
<comment type="catalytic activity">
    <reaction evidence="15">
        <text>N(6)-(2E)-butenoyl-L-lysyl-[protein] + H2O = (2E)-2-butenoate + L-lysyl-[protein]</text>
        <dbReference type="Rhea" id="RHEA:69172"/>
        <dbReference type="Rhea" id="RHEA-COMP:9752"/>
        <dbReference type="Rhea" id="RHEA-COMP:13707"/>
        <dbReference type="ChEBI" id="CHEBI:15377"/>
        <dbReference type="ChEBI" id="CHEBI:29969"/>
        <dbReference type="ChEBI" id="CHEBI:35899"/>
        <dbReference type="ChEBI" id="CHEBI:137954"/>
    </reaction>
    <physiologicalReaction direction="left-to-right" evidence="15">
        <dbReference type="Rhea" id="RHEA:69173"/>
    </physiologicalReaction>
</comment>
<dbReference type="InterPro" id="IPR023696">
    <property type="entry name" value="Ureohydrolase_dom_sf"/>
</dbReference>
<comment type="catalytic activity">
    <reaction evidence="16">
        <text>N(6)-acetyl-L-lysyl-[histone] + H2O = L-lysyl-[histone] + acetate</text>
        <dbReference type="Rhea" id="RHEA:58196"/>
        <dbReference type="Rhea" id="RHEA-COMP:9845"/>
        <dbReference type="Rhea" id="RHEA-COMP:11338"/>
        <dbReference type="ChEBI" id="CHEBI:15377"/>
        <dbReference type="ChEBI" id="CHEBI:29969"/>
        <dbReference type="ChEBI" id="CHEBI:30089"/>
        <dbReference type="ChEBI" id="CHEBI:61930"/>
        <dbReference type="EC" id="3.5.1.98"/>
    </reaction>
    <physiologicalReaction direction="left-to-right" evidence="16">
        <dbReference type="Rhea" id="RHEA:58197"/>
    </physiologicalReaction>
</comment>
<evidence type="ECO:0000259" key="21">
    <source>
        <dbReference type="Pfam" id="PF00850"/>
    </source>
</evidence>
<keyword evidence="5" id="KW-0158">Chromosome</keyword>
<evidence type="ECO:0000256" key="12">
    <source>
        <dbReference type="ARBA" id="ARBA00023163"/>
    </source>
</evidence>
<dbReference type="PRINTS" id="PR01270">
    <property type="entry name" value="HDASUPER"/>
</dbReference>
<keyword evidence="9 17" id="KW-0378">Hydrolase</keyword>
<dbReference type="PANTHER" id="PTHR10625:SF14">
    <property type="entry name" value="HISTONE DEACETYLASE 8"/>
    <property type="match status" value="1"/>
</dbReference>
<organism evidence="22 23">
    <name type="scientific">Amblyomma americanum</name>
    <name type="common">Lone star tick</name>
    <dbReference type="NCBI Taxonomy" id="6943"/>
    <lineage>
        <taxon>Eukaryota</taxon>
        <taxon>Metazoa</taxon>
        <taxon>Ecdysozoa</taxon>
        <taxon>Arthropoda</taxon>
        <taxon>Chelicerata</taxon>
        <taxon>Arachnida</taxon>
        <taxon>Acari</taxon>
        <taxon>Parasitiformes</taxon>
        <taxon>Ixodida</taxon>
        <taxon>Ixodoidea</taxon>
        <taxon>Ixodidae</taxon>
        <taxon>Amblyomminae</taxon>
        <taxon>Amblyomma</taxon>
    </lineage>
</organism>
<reference evidence="22 23" key="1">
    <citation type="journal article" date="2023" name="Arcadia Sci">
        <title>De novo assembly of a long-read Amblyomma americanum tick genome.</title>
        <authorList>
            <person name="Chou S."/>
            <person name="Poskanzer K.E."/>
            <person name="Rollins M."/>
            <person name="Thuy-Boun P.S."/>
        </authorList>
    </citation>
    <scope>NUCLEOTIDE SEQUENCE [LARGE SCALE GENOMIC DNA]</scope>
    <source>
        <strain evidence="22">F_SG_1</strain>
        <tissue evidence="22">Salivary glands</tissue>
    </source>
</reference>
<dbReference type="InterPro" id="IPR037138">
    <property type="entry name" value="His_deacetylse_dom_sf"/>
</dbReference>
<proteinExistence type="inferred from homology"/>
<evidence type="ECO:0000256" key="10">
    <source>
        <dbReference type="ARBA" id="ARBA00022853"/>
    </source>
</evidence>
<evidence type="ECO:0000256" key="19">
    <source>
        <dbReference type="PIRSR" id="PIRSR037913-2"/>
    </source>
</evidence>
<dbReference type="SUPFAM" id="SSF52768">
    <property type="entry name" value="Arginase/deacetylase"/>
    <property type="match status" value="1"/>
</dbReference>
<keyword evidence="7" id="KW-0678">Repressor</keyword>
<dbReference type="InterPro" id="IPR023801">
    <property type="entry name" value="His_deacetylse_dom"/>
</dbReference>
<dbReference type="Gene3D" id="3.40.800.20">
    <property type="entry name" value="Histone deacetylase domain"/>
    <property type="match status" value="1"/>
</dbReference>